<dbReference type="WBParaSite" id="Hba_05098">
    <property type="protein sequence ID" value="Hba_05098"/>
    <property type="gene ID" value="Hba_05098"/>
</dbReference>
<name>A0A1I7WJA1_HETBA</name>
<keyword evidence="1" id="KW-1185">Reference proteome</keyword>
<proteinExistence type="predicted"/>
<evidence type="ECO:0000313" key="1">
    <source>
        <dbReference type="Proteomes" id="UP000095283"/>
    </source>
</evidence>
<dbReference type="AlphaFoldDB" id="A0A1I7WJA1"/>
<accession>A0A1I7WJA1</accession>
<sequence>MASKLNISSASMWRIVKHKLEFYPYKIRRAYMLTEKMKQKKTPKHRLTGLRLRQNSRQLLQRGLRKYPSIPEVIICNLLWFEPK</sequence>
<reference evidence="2" key="1">
    <citation type="submission" date="2016-11" db="UniProtKB">
        <authorList>
            <consortium name="WormBaseParasite"/>
        </authorList>
    </citation>
    <scope>IDENTIFICATION</scope>
</reference>
<organism evidence="1 2">
    <name type="scientific">Heterorhabditis bacteriophora</name>
    <name type="common">Entomopathogenic nematode worm</name>
    <dbReference type="NCBI Taxonomy" id="37862"/>
    <lineage>
        <taxon>Eukaryota</taxon>
        <taxon>Metazoa</taxon>
        <taxon>Ecdysozoa</taxon>
        <taxon>Nematoda</taxon>
        <taxon>Chromadorea</taxon>
        <taxon>Rhabditida</taxon>
        <taxon>Rhabditina</taxon>
        <taxon>Rhabditomorpha</taxon>
        <taxon>Strongyloidea</taxon>
        <taxon>Heterorhabditidae</taxon>
        <taxon>Heterorhabditis</taxon>
    </lineage>
</organism>
<protein>
    <submittedName>
        <fullName evidence="2">HTH_Tnp_Tc3_1 domain-containing protein</fullName>
    </submittedName>
</protein>
<dbReference type="Proteomes" id="UP000095283">
    <property type="component" value="Unplaced"/>
</dbReference>
<evidence type="ECO:0000313" key="2">
    <source>
        <dbReference type="WBParaSite" id="Hba_05098"/>
    </source>
</evidence>